<dbReference type="EMBL" id="JXBB01000066">
    <property type="protein sequence ID" value="OAR03214.1"/>
    <property type="molecule type" value="Genomic_DNA"/>
</dbReference>
<organism evidence="3 4">
    <name type="scientific">Hydrogenibacillus schlegelii</name>
    <name type="common">Bacillus schlegelii</name>
    <dbReference type="NCBI Taxonomy" id="1484"/>
    <lineage>
        <taxon>Bacteria</taxon>
        <taxon>Bacillati</taxon>
        <taxon>Bacillota</taxon>
        <taxon>Bacilli</taxon>
        <taxon>Bacillales</taxon>
        <taxon>Bacillales Family X. Incertae Sedis</taxon>
        <taxon>Hydrogenibacillus</taxon>
    </lineage>
</organism>
<reference evidence="3 4" key="1">
    <citation type="submission" date="2015-09" db="EMBL/GenBank/DDBJ databases">
        <title>Draft genome sequence of Hydrogenibacillus schlegelii DSM 2000.</title>
        <authorList>
            <person name="Hemp J."/>
        </authorList>
    </citation>
    <scope>NUCLEOTIDE SEQUENCE [LARGE SCALE GENOMIC DNA]</scope>
    <source>
        <strain evidence="3 4">MA 48</strain>
    </source>
</reference>
<keyword evidence="4" id="KW-1185">Reference proteome</keyword>
<proteinExistence type="predicted"/>
<evidence type="ECO:0000313" key="3">
    <source>
        <dbReference type="EMBL" id="OAR03214.1"/>
    </source>
</evidence>
<keyword evidence="2" id="KW-0472">Membrane</keyword>
<name>A0A132N3F2_HYDSH</name>
<dbReference type="RefSeq" id="WP_066203749.1">
    <property type="nucleotide sequence ID" value="NZ_CBCSAS010000010.1"/>
</dbReference>
<keyword evidence="2" id="KW-0812">Transmembrane</keyword>
<dbReference type="AlphaFoldDB" id="A0A132N3F2"/>
<comment type="caution">
    <text evidence="3">The sequence shown here is derived from an EMBL/GenBank/DDBJ whole genome shotgun (WGS) entry which is preliminary data.</text>
</comment>
<keyword evidence="2" id="KW-1133">Transmembrane helix</keyword>
<evidence type="ECO:0000313" key="4">
    <source>
        <dbReference type="Proteomes" id="UP000243024"/>
    </source>
</evidence>
<sequence>MWVIDLRRIGATAAGIGLFLMLFALFYAAIDRLQAALFPAGVRTPYGDTLEVNRPAEGRESPAAGTMTGDPGADWRDAVYRFWTDGE</sequence>
<feature type="region of interest" description="Disordered" evidence="1">
    <location>
        <begin position="49"/>
        <end position="73"/>
    </location>
</feature>
<evidence type="ECO:0000256" key="1">
    <source>
        <dbReference type="SAM" id="MobiDB-lite"/>
    </source>
</evidence>
<accession>A0A132N3F2</accession>
<evidence type="ECO:0000256" key="2">
    <source>
        <dbReference type="SAM" id="Phobius"/>
    </source>
</evidence>
<dbReference type="Proteomes" id="UP000243024">
    <property type="component" value="Unassembled WGS sequence"/>
</dbReference>
<protein>
    <submittedName>
        <fullName evidence="3">Uncharacterized protein</fullName>
    </submittedName>
</protein>
<gene>
    <name evidence="3" type="ORF">SA87_04805</name>
</gene>
<feature type="transmembrane region" description="Helical" evidence="2">
    <location>
        <begin position="12"/>
        <end position="30"/>
    </location>
</feature>